<accession>A0A9P6JJT6</accession>
<comment type="caution">
    <text evidence="2">The sequence shown here is derived from an EMBL/GenBank/DDBJ whole genome shotgun (WGS) entry which is preliminary data.</text>
</comment>
<dbReference type="SUPFAM" id="SSF52047">
    <property type="entry name" value="RNI-like"/>
    <property type="match status" value="1"/>
</dbReference>
<dbReference type="OrthoDB" id="3266451at2759"/>
<dbReference type="Gene3D" id="3.80.10.10">
    <property type="entry name" value="Ribonuclease Inhibitor"/>
    <property type="match status" value="1"/>
</dbReference>
<reference evidence="2" key="1">
    <citation type="submission" date="2020-11" db="EMBL/GenBank/DDBJ databases">
        <authorList>
            <consortium name="DOE Joint Genome Institute"/>
            <person name="Ahrendt S."/>
            <person name="Riley R."/>
            <person name="Andreopoulos W."/>
            <person name="Labutti K."/>
            <person name="Pangilinan J."/>
            <person name="Ruiz-Duenas F.J."/>
            <person name="Barrasa J.M."/>
            <person name="Sanchez-Garcia M."/>
            <person name="Camarero S."/>
            <person name="Miyauchi S."/>
            <person name="Serrano A."/>
            <person name="Linde D."/>
            <person name="Babiker R."/>
            <person name="Drula E."/>
            <person name="Ayuso-Fernandez I."/>
            <person name="Pacheco R."/>
            <person name="Padilla G."/>
            <person name="Ferreira P."/>
            <person name="Barriuso J."/>
            <person name="Kellner H."/>
            <person name="Castanera R."/>
            <person name="Alfaro M."/>
            <person name="Ramirez L."/>
            <person name="Pisabarro A.G."/>
            <person name="Kuo A."/>
            <person name="Tritt A."/>
            <person name="Lipzen A."/>
            <person name="He G."/>
            <person name="Yan M."/>
            <person name="Ng V."/>
            <person name="Cullen D."/>
            <person name="Martin F."/>
            <person name="Rosso M.-N."/>
            <person name="Henrissat B."/>
            <person name="Hibbett D."/>
            <person name="Martinez A.T."/>
            <person name="Grigoriev I.V."/>
        </authorList>
    </citation>
    <scope>NUCLEOTIDE SEQUENCE</scope>
    <source>
        <strain evidence="2">CBS 506.95</strain>
    </source>
</reference>
<gene>
    <name evidence="2" type="ORF">CPB83DRAFT_910756</name>
</gene>
<name>A0A9P6JJT6_9AGAR</name>
<evidence type="ECO:0000313" key="3">
    <source>
        <dbReference type="Proteomes" id="UP000807306"/>
    </source>
</evidence>
<sequence>MNNSRSSYESRNRLDRKKAKNNTGLPQKTISEVTMANSSSENYANRVSQGTSAKVMKVIVETDTRVTNIDRRVQALQRKENKPKGTSSQAKTPRNKNIVSAFRRLPLDILQEIAFHARPTQPSESYDPAMAPLQLAHVCRIWRLAVFGFPPLWRVLSISVDLRRISKASIEPYAVMIREWFKMTGSHDLALRMQIFTADDFESNTNLFTKHFIKPLRSIFLRVKKLSIVSPSAAVIVPLFAGKCTNLRALSINSELGRESRPVSMEYAPTLFCAKLERLNLEAPFSFDNFGEHTFPWSRITSLALKQTIKLFQYNNILSTCRRLQTASVRILDDSKPPFVDTDFYTEHRQLERLSIIMLDKDFFMGNAFAVCTFLSLRVLEIGHIGAKVDDPTLSIIGYPCCLTSLEKLSIYGDWKSSLGVLYSILVAGQNTLTDLHVYTALNPVIIFEILTSLTTRYRGLENMFDSDSDPDEEEEERLYSFLPSLSAFSIDLGSLDVDEIESLLEAMVAMLEVRTSDDNDPCGRVRTLRVSSDSEEIRDQVCTAAEPFVALGLRLELYSNALDLTPSWCQSLPDSDVVARVPDLPGWW</sequence>
<dbReference type="Proteomes" id="UP000807306">
    <property type="component" value="Unassembled WGS sequence"/>
</dbReference>
<keyword evidence="3" id="KW-1185">Reference proteome</keyword>
<organism evidence="2 3">
    <name type="scientific">Crepidotus variabilis</name>
    <dbReference type="NCBI Taxonomy" id="179855"/>
    <lineage>
        <taxon>Eukaryota</taxon>
        <taxon>Fungi</taxon>
        <taxon>Dikarya</taxon>
        <taxon>Basidiomycota</taxon>
        <taxon>Agaricomycotina</taxon>
        <taxon>Agaricomycetes</taxon>
        <taxon>Agaricomycetidae</taxon>
        <taxon>Agaricales</taxon>
        <taxon>Agaricineae</taxon>
        <taxon>Crepidotaceae</taxon>
        <taxon>Crepidotus</taxon>
    </lineage>
</organism>
<protein>
    <recommendedName>
        <fullName evidence="4">F-box domain-containing protein</fullName>
    </recommendedName>
</protein>
<evidence type="ECO:0000313" key="2">
    <source>
        <dbReference type="EMBL" id="KAF9523323.1"/>
    </source>
</evidence>
<evidence type="ECO:0008006" key="4">
    <source>
        <dbReference type="Google" id="ProtNLM"/>
    </source>
</evidence>
<evidence type="ECO:0000256" key="1">
    <source>
        <dbReference type="SAM" id="MobiDB-lite"/>
    </source>
</evidence>
<dbReference type="InterPro" id="IPR032675">
    <property type="entry name" value="LRR_dom_sf"/>
</dbReference>
<feature type="region of interest" description="Disordered" evidence="1">
    <location>
        <begin position="1"/>
        <end position="27"/>
    </location>
</feature>
<dbReference type="EMBL" id="MU157920">
    <property type="protein sequence ID" value="KAF9523323.1"/>
    <property type="molecule type" value="Genomic_DNA"/>
</dbReference>
<proteinExistence type="predicted"/>
<dbReference type="AlphaFoldDB" id="A0A9P6JJT6"/>